<comment type="caution">
    <text evidence="5">The sequence shown here is derived from an EMBL/GenBank/DDBJ whole genome shotgun (WGS) entry which is preliminary data.</text>
</comment>
<keyword evidence="3" id="KW-0804">Transcription</keyword>
<dbReference type="Pfam" id="PF09860">
    <property type="entry name" value="DUF2087"/>
    <property type="match status" value="1"/>
</dbReference>
<dbReference type="NCBIfam" id="NF033788">
    <property type="entry name" value="HTH_metalloreg"/>
    <property type="match status" value="1"/>
</dbReference>
<evidence type="ECO:0000259" key="4">
    <source>
        <dbReference type="PROSITE" id="PS50987"/>
    </source>
</evidence>
<keyword evidence="2" id="KW-0238">DNA-binding</keyword>
<dbReference type="PANTHER" id="PTHR33154">
    <property type="entry name" value="TRANSCRIPTIONAL REGULATOR, ARSR FAMILY"/>
    <property type="match status" value="1"/>
</dbReference>
<dbReference type="PROSITE" id="PS50987">
    <property type="entry name" value="HTH_ARSR_2"/>
    <property type="match status" value="1"/>
</dbReference>
<dbReference type="Gene3D" id="1.10.10.10">
    <property type="entry name" value="Winged helix-like DNA-binding domain superfamily/Winged helix DNA-binding domain"/>
    <property type="match status" value="1"/>
</dbReference>
<dbReference type="RefSeq" id="WP_379232293.1">
    <property type="nucleotide sequence ID" value="NZ_JBHSTE010000002.1"/>
</dbReference>
<dbReference type="CDD" id="cd00090">
    <property type="entry name" value="HTH_ARSR"/>
    <property type="match status" value="1"/>
</dbReference>
<protein>
    <submittedName>
        <fullName evidence="5">Metalloregulator ArsR/SmtB family transcription factor</fullName>
    </submittedName>
</protein>
<dbReference type="InterPro" id="IPR051081">
    <property type="entry name" value="HTH_MetalResp_TranReg"/>
</dbReference>
<dbReference type="EMBL" id="JBHSTE010000002">
    <property type="protein sequence ID" value="MFC6332190.1"/>
    <property type="molecule type" value="Genomic_DNA"/>
</dbReference>
<evidence type="ECO:0000256" key="2">
    <source>
        <dbReference type="ARBA" id="ARBA00023125"/>
    </source>
</evidence>
<evidence type="ECO:0000256" key="1">
    <source>
        <dbReference type="ARBA" id="ARBA00023015"/>
    </source>
</evidence>
<dbReference type="SMART" id="SM00418">
    <property type="entry name" value="HTH_ARSR"/>
    <property type="match status" value="1"/>
</dbReference>
<dbReference type="PANTHER" id="PTHR33154:SF18">
    <property type="entry name" value="ARSENICAL RESISTANCE OPERON REPRESSOR"/>
    <property type="match status" value="1"/>
</dbReference>
<reference evidence="6" key="1">
    <citation type="journal article" date="2019" name="Int. J. Syst. Evol. Microbiol.">
        <title>The Global Catalogue of Microorganisms (GCM) 10K type strain sequencing project: providing services to taxonomists for standard genome sequencing and annotation.</title>
        <authorList>
            <consortium name="The Broad Institute Genomics Platform"/>
            <consortium name="The Broad Institute Genome Sequencing Center for Infectious Disease"/>
            <person name="Wu L."/>
            <person name="Ma J."/>
        </authorList>
    </citation>
    <scope>NUCLEOTIDE SEQUENCE [LARGE SCALE GENOMIC DNA]</scope>
    <source>
        <strain evidence="6">PCU 280</strain>
    </source>
</reference>
<evidence type="ECO:0000313" key="6">
    <source>
        <dbReference type="Proteomes" id="UP001596233"/>
    </source>
</evidence>
<evidence type="ECO:0000313" key="5">
    <source>
        <dbReference type="EMBL" id="MFC6332190.1"/>
    </source>
</evidence>
<dbReference type="InterPro" id="IPR018656">
    <property type="entry name" value="DUF2087"/>
</dbReference>
<dbReference type="Pfam" id="PF01022">
    <property type="entry name" value="HTH_5"/>
    <property type="match status" value="1"/>
</dbReference>
<name>A0ABW1V0D4_9BACL</name>
<dbReference type="PRINTS" id="PR00778">
    <property type="entry name" value="HTHARSR"/>
</dbReference>
<evidence type="ECO:0000256" key="3">
    <source>
        <dbReference type="ARBA" id="ARBA00023163"/>
    </source>
</evidence>
<keyword evidence="6" id="KW-1185">Reference proteome</keyword>
<dbReference type="InterPro" id="IPR036390">
    <property type="entry name" value="WH_DNA-bd_sf"/>
</dbReference>
<proteinExistence type="predicted"/>
<sequence>MQLSKVVTYHKALADPTRIKMLILLADGELNGLMMADKLGVSTATITHHAAKLRDANLIQERRDKNTIYFALNNESIKSYATATIDLIDKGVSSLENGDNTKEKNERLKRSVLKNFFTADGRLRHLPAQLKKRVIVLEHLVSMLEKGRPYSEKEINHYIQEFHEDYATIRRELIMHQFMFREDEIYELNPSELWTKWEALS</sequence>
<dbReference type="SUPFAM" id="SSF46785">
    <property type="entry name" value="Winged helix' DNA-binding domain"/>
    <property type="match status" value="1"/>
</dbReference>
<dbReference type="InterPro" id="IPR036388">
    <property type="entry name" value="WH-like_DNA-bd_sf"/>
</dbReference>
<organism evidence="5 6">
    <name type="scientific">Paenibacillus septentrionalis</name>
    <dbReference type="NCBI Taxonomy" id="429342"/>
    <lineage>
        <taxon>Bacteria</taxon>
        <taxon>Bacillati</taxon>
        <taxon>Bacillota</taxon>
        <taxon>Bacilli</taxon>
        <taxon>Bacillales</taxon>
        <taxon>Paenibacillaceae</taxon>
        <taxon>Paenibacillus</taxon>
    </lineage>
</organism>
<feature type="domain" description="HTH arsR-type" evidence="4">
    <location>
        <begin position="1"/>
        <end position="92"/>
    </location>
</feature>
<accession>A0ABW1V0D4</accession>
<dbReference type="InterPro" id="IPR001845">
    <property type="entry name" value="HTH_ArsR_DNA-bd_dom"/>
</dbReference>
<gene>
    <name evidence="5" type="ORF">ACFP56_06110</name>
</gene>
<dbReference type="InterPro" id="IPR011991">
    <property type="entry name" value="ArsR-like_HTH"/>
</dbReference>
<keyword evidence="1" id="KW-0805">Transcription regulation</keyword>
<dbReference type="Proteomes" id="UP001596233">
    <property type="component" value="Unassembled WGS sequence"/>
</dbReference>